<name>A0ABW7WYF5_9NOCA</name>
<proteinExistence type="predicted"/>
<organism evidence="2 3">
    <name type="scientific">Nocardia xishanensis</name>
    <dbReference type="NCBI Taxonomy" id="238964"/>
    <lineage>
        <taxon>Bacteria</taxon>
        <taxon>Bacillati</taxon>
        <taxon>Actinomycetota</taxon>
        <taxon>Actinomycetes</taxon>
        <taxon>Mycobacteriales</taxon>
        <taxon>Nocardiaceae</taxon>
        <taxon>Nocardia</taxon>
    </lineage>
</organism>
<protein>
    <submittedName>
        <fullName evidence="2">Uncharacterized protein</fullName>
    </submittedName>
</protein>
<dbReference type="Proteomes" id="UP001611415">
    <property type="component" value="Unassembled WGS sequence"/>
</dbReference>
<feature type="compositionally biased region" description="Polar residues" evidence="1">
    <location>
        <begin position="128"/>
        <end position="143"/>
    </location>
</feature>
<feature type="compositionally biased region" description="Basic and acidic residues" evidence="1">
    <location>
        <begin position="148"/>
        <end position="158"/>
    </location>
</feature>
<reference evidence="2 3" key="1">
    <citation type="submission" date="2024-10" db="EMBL/GenBank/DDBJ databases">
        <title>The Natural Products Discovery Center: Release of the First 8490 Sequenced Strains for Exploring Actinobacteria Biosynthetic Diversity.</title>
        <authorList>
            <person name="Kalkreuter E."/>
            <person name="Kautsar S.A."/>
            <person name="Yang D."/>
            <person name="Bader C.D."/>
            <person name="Teijaro C.N."/>
            <person name="Fluegel L."/>
            <person name="Davis C.M."/>
            <person name="Simpson J.R."/>
            <person name="Lauterbach L."/>
            <person name="Steele A.D."/>
            <person name="Gui C."/>
            <person name="Meng S."/>
            <person name="Li G."/>
            <person name="Viehrig K."/>
            <person name="Ye F."/>
            <person name="Su P."/>
            <person name="Kiefer A.F."/>
            <person name="Nichols A."/>
            <person name="Cepeda A.J."/>
            <person name="Yan W."/>
            <person name="Fan B."/>
            <person name="Jiang Y."/>
            <person name="Adhikari A."/>
            <person name="Zheng C.-J."/>
            <person name="Schuster L."/>
            <person name="Cowan T.M."/>
            <person name="Smanski M.J."/>
            <person name="Chevrette M.G."/>
            <person name="De Carvalho L.P.S."/>
            <person name="Shen B."/>
        </authorList>
    </citation>
    <scope>NUCLEOTIDE SEQUENCE [LARGE SCALE GENOMIC DNA]</scope>
    <source>
        <strain evidence="2 3">NPDC019275</strain>
    </source>
</reference>
<gene>
    <name evidence="2" type="ORF">ACH49W_10965</name>
</gene>
<evidence type="ECO:0000313" key="3">
    <source>
        <dbReference type="Proteomes" id="UP001611415"/>
    </source>
</evidence>
<evidence type="ECO:0000313" key="2">
    <source>
        <dbReference type="EMBL" id="MFI2473887.1"/>
    </source>
</evidence>
<dbReference type="EMBL" id="JBIRYO010000006">
    <property type="protein sequence ID" value="MFI2473887.1"/>
    <property type="molecule type" value="Genomic_DNA"/>
</dbReference>
<accession>A0ABW7WYF5</accession>
<evidence type="ECO:0000256" key="1">
    <source>
        <dbReference type="SAM" id="MobiDB-lite"/>
    </source>
</evidence>
<comment type="caution">
    <text evidence="2">The sequence shown here is derived from an EMBL/GenBank/DDBJ whole genome shotgun (WGS) entry which is preliminary data.</text>
</comment>
<sequence>MSAPEPFHDPVELSDELDDIIRVQEMLRQRTIALQARYQALQSFADEGRYDKPGKYEYLPEEFGKVNVNATANRLGYVHETYMEAPLTFLRSARESALKVREYPRPEREQDELFRSARAIGDSGPDSDASTSALAGYSSTDNALTDALGRDDDRGRSL</sequence>
<feature type="compositionally biased region" description="Basic and acidic residues" evidence="1">
    <location>
        <begin position="101"/>
        <end position="115"/>
    </location>
</feature>
<dbReference type="RefSeq" id="WP_397092503.1">
    <property type="nucleotide sequence ID" value="NZ_JBIRYO010000006.1"/>
</dbReference>
<feature type="region of interest" description="Disordered" evidence="1">
    <location>
        <begin position="101"/>
        <end position="158"/>
    </location>
</feature>
<keyword evidence="3" id="KW-1185">Reference proteome</keyword>